<reference evidence="2 3" key="2">
    <citation type="submission" date="2015-01" db="EMBL/GenBank/DDBJ databases">
        <title>Vibrio sp. C94 JCM 19241 whole genome shotgun sequence.</title>
        <authorList>
            <person name="Sawabe T."/>
            <person name="Meirelles P."/>
            <person name="Feng G."/>
            <person name="Sayaka M."/>
            <person name="Hattori M."/>
            <person name="Ohkuma M."/>
        </authorList>
    </citation>
    <scope>NUCLEOTIDE SEQUENCE [LARGE SCALE GENOMIC DNA]</scope>
    <source>
        <strain evidence="3">JCM 19241</strain>
        <strain evidence="2">JCM19241</strain>
    </source>
</reference>
<dbReference type="STRING" id="1481914.JCM19241_1441"/>
<organism evidence="2 3">
    <name type="scientific">Vibrio ishigakensis</name>
    <dbReference type="NCBI Taxonomy" id="1481914"/>
    <lineage>
        <taxon>Bacteria</taxon>
        <taxon>Pseudomonadati</taxon>
        <taxon>Pseudomonadota</taxon>
        <taxon>Gammaproteobacteria</taxon>
        <taxon>Vibrionales</taxon>
        <taxon>Vibrionaceae</taxon>
        <taxon>Vibrio</taxon>
    </lineage>
</organism>
<dbReference type="Proteomes" id="UP000031670">
    <property type="component" value="Unassembled WGS sequence"/>
</dbReference>
<sequence>MFSRKHIAKLLNSFLVSYQARLVMLNHNSYSSIRQPKKWMAITGDPKNWS</sequence>
<dbReference type="AlphaFoldDB" id="A0A0B8QIY1"/>
<reference evidence="3 4" key="3">
    <citation type="submission" date="2015-01" db="EMBL/GenBank/DDBJ databases">
        <authorList>
            <consortium name="NBRP consortium"/>
            <person name="Sawabe T."/>
            <person name="Meirelles P."/>
            <person name="Feng G."/>
            <person name="Sayaka M."/>
            <person name="Hattori M."/>
            <person name="Ohkuma M."/>
        </authorList>
    </citation>
    <scope>NUCLEOTIDE SEQUENCE [LARGE SCALE GENOMIC DNA]</scope>
    <source>
        <strain evidence="3">JCM 19241</strain>
        <strain evidence="1 4">JCM19232</strain>
        <strain evidence="2">JCM19241</strain>
    </source>
</reference>
<comment type="caution">
    <text evidence="2">The sequence shown here is derived from an EMBL/GenBank/DDBJ whole genome shotgun (WGS) entry which is preliminary data.</text>
</comment>
<dbReference type="Proteomes" id="UP000031666">
    <property type="component" value="Unassembled WGS sequence"/>
</dbReference>
<dbReference type="EMBL" id="BBSA01000011">
    <property type="protein sequence ID" value="GAM64097.1"/>
    <property type="molecule type" value="Genomic_DNA"/>
</dbReference>
<evidence type="ECO:0000313" key="2">
    <source>
        <dbReference type="EMBL" id="GAM75098.1"/>
    </source>
</evidence>
<proteinExistence type="predicted"/>
<gene>
    <name evidence="1" type="ORF">JCM19232_3373</name>
    <name evidence="2" type="ORF">JCM19241_1441</name>
</gene>
<dbReference type="EMBL" id="BBSC01000003">
    <property type="protein sequence ID" value="GAM75098.1"/>
    <property type="molecule type" value="Genomic_DNA"/>
</dbReference>
<accession>A0A0B8PHJ1</accession>
<evidence type="ECO:0000313" key="1">
    <source>
        <dbReference type="EMBL" id="GAM64097.1"/>
    </source>
</evidence>
<reference evidence="1 4" key="1">
    <citation type="submission" date="2015-01" db="EMBL/GenBank/DDBJ databases">
        <title>Vibrio sp. C5 JCM 19232 whole genome shotgun sequence.</title>
        <authorList>
            <person name="Sawabe T."/>
            <person name="Meirelles P."/>
            <person name="Feng G."/>
            <person name="Sayaka M."/>
            <person name="Hattori M."/>
            <person name="Ohkuma M."/>
        </authorList>
    </citation>
    <scope>NUCLEOTIDE SEQUENCE [LARGE SCALE GENOMIC DNA]</scope>
    <source>
        <strain evidence="1 4">JCM19232</strain>
    </source>
</reference>
<accession>A0A0B8QIY1</accession>
<protein>
    <submittedName>
        <fullName evidence="2">Uncharacterized protein</fullName>
    </submittedName>
</protein>
<evidence type="ECO:0000313" key="3">
    <source>
        <dbReference type="Proteomes" id="UP000031666"/>
    </source>
</evidence>
<name>A0A0B8QIY1_9VIBR</name>
<evidence type="ECO:0000313" key="4">
    <source>
        <dbReference type="Proteomes" id="UP000031670"/>
    </source>
</evidence>